<reference evidence="3 4" key="2">
    <citation type="submission" date="2018-11" db="EMBL/GenBank/DDBJ databases">
        <authorList>
            <consortium name="Pathogen Informatics"/>
        </authorList>
    </citation>
    <scope>NUCLEOTIDE SEQUENCE [LARGE SCALE GENOMIC DNA]</scope>
    <source>
        <strain evidence="3 4">NST_G2</strain>
    </source>
</reference>
<name>A0A183THI8_SCHSO</name>
<protein>
    <submittedName>
        <fullName evidence="5">N-acetyltransferase domain-containing protein</fullName>
    </submittedName>
</protein>
<dbReference type="InterPro" id="IPR016181">
    <property type="entry name" value="Acyl_CoA_acyltransferase"/>
</dbReference>
<feature type="compositionally biased region" description="Low complexity" evidence="1">
    <location>
        <begin position="82"/>
        <end position="94"/>
    </location>
</feature>
<accession>A0A183THI8</accession>
<dbReference type="Pfam" id="PF13673">
    <property type="entry name" value="Acetyltransf_10"/>
    <property type="match status" value="1"/>
</dbReference>
<dbReference type="Gene3D" id="3.40.630.30">
    <property type="match status" value="1"/>
</dbReference>
<evidence type="ECO:0000313" key="5">
    <source>
        <dbReference type="WBParaSite" id="SSLN_0001653901-mRNA-1"/>
    </source>
</evidence>
<dbReference type="GO" id="GO:0016747">
    <property type="term" value="F:acyltransferase activity, transferring groups other than amino-acyl groups"/>
    <property type="evidence" value="ECO:0007669"/>
    <property type="project" value="InterPro"/>
</dbReference>
<feature type="domain" description="N-acetyltransferase" evidence="2">
    <location>
        <begin position="167"/>
        <end position="225"/>
    </location>
</feature>
<evidence type="ECO:0000259" key="2">
    <source>
        <dbReference type="Pfam" id="PF13673"/>
    </source>
</evidence>
<evidence type="ECO:0000256" key="1">
    <source>
        <dbReference type="SAM" id="MobiDB-lite"/>
    </source>
</evidence>
<dbReference type="InterPro" id="IPR000182">
    <property type="entry name" value="GNAT_dom"/>
</dbReference>
<dbReference type="Proteomes" id="UP000275846">
    <property type="component" value="Unassembled WGS sequence"/>
</dbReference>
<dbReference type="SUPFAM" id="SSF55729">
    <property type="entry name" value="Acyl-CoA N-acyltransferases (Nat)"/>
    <property type="match status" value="1"/>
</dbReference>
<dbReference type="EMBL" id="UYSU01040462">
    <property type="protein sequence ID" value="VDM02322.1"/>
    <property type="molecule type" value="Genomic_DNA"/>
</dbReference>
<evidence type="ECO:0000313" key="4">
    <source>
        <dbReference type="Proteomes" id="UP000275846"/>
    </source>
</evidence>
<keyword evidence="4" id="KW-1185">Reference proteome</keyword>
<sequence length="381" mass="43524">MSRIRKALFALRNAKVGEDDEYESSCANTSEFELVFASDLSETTEEVEADADGEEEGGVDDDENLNEEKQENEDEPESRKLSSSSNSSSSGSDNESGDSESEEPDYHCSRGYHTFVKSCLQRKLVIREMVEQQVFKRDSNVAIPLIGPEHRVAAVCTFHTREIEPDKRIVHIVFMTVRKHLRRLGIGSKILDILKSTDISGPYDAVVVHADNNAVNFFKKNGFTDDLLINRQWTAIADEYVNCALMTYFPPISCKEKTLEIIDEEISDWLKKSADLEEIQLTLLRRLRGEIAQLRRDLREKQDLIIERYKRQVAYQTEETNRYRLRLKYMGENNEGAVQTGRLPLHLEALDLRVPPGCDEMYQQLTGSFARFKTLAPIGDL</sequence>
<dbReference type="AlphaFoldDB" id="A0A183THI8"/>
<feature type="compositionally biased region" description="Acidic residues" evidence="1">
    <location>
        <begin position="42"/>
        <end position="76"/>
    </location>
</feature>
<reference evidence="5" key="1">
    <citation type="submission" date="2016-06" db="UniProtKB">
        <authorList>
            <consortium name="WormBaseParasite"/>
        </authorList>
    </citation>
    <scope>IDENTIFICATION</scope>
</reference>
<gene>
    <name evidence="3" type="ORF">SSLN_LOCUS15936</name>
</gene>
<organism evidence="5">
    <name type="scientific">Schistocephalus solidus</name>
    <name type="common">Tapeworm</name>
    <dbReference type="NCBI Taxonomy" id="70667"/>
    <lineage>
        <taxon>Eukaryota</taxon>
        <taxon>Metazoa</taxon>
        <taxon>Spiralia</taxon>
        <taxon>Lophotrochozoa</taxon>
        <taxon>Platyhelminthes</taxon>
        <taxon>Cestoda</taxon>
        <taxon>Eucestoda</taxon>
        <taxon>Diphyllobothriidea</taxon>
        <taxon>Diphyllobothriidae</taxon>
        <taxon>Schistocephalus</taxon>
    </lineage>
</organism>
<evidence type="ECO:0000313" key="3">
    <source>
        <dbReference type="EMBL" id="VDM02322.1"/>
    </source>
</evidence>
<dbReference type="OrthoDB" id="10249393at2759"/>
<dbReference type="STRING" id="70667.A0A183THI8"/>
<dbReference type="WBParaSite" id="SSLN_0001653901-mRNA-1">
    <property type="protein sequence ID" value="SSLN_0001653901-mRNA-1"/>
    <property type="gene ID" value="SSLN_0001653901"/>
</dbReference>
<feature type="region of interest" description="Disordered" evidence="1">
    <location>
        <begin position="37"/>
        <end position="107"/>
    </location>
</feature>
<proteinExistence type="predicted"/>